<dbReference type="InterPro" id="IPR015867">
    <property type="entry name" value="N-reg_PII/ATP_PRibTrfase_C"/>
</dbReference>
<dbReference type="SUPFAM" id="SSF54913">
    <property type="entry name" value="GlnB-like"/>
    <property type="match status" value="1"/>
</dbReference>
<gene>
    <name evidence="2" type="ORF">GCM10009114_11830</name>
</gene>
<dbReference type="PANTHER" id="PTHR23419:SF8">
    <property type="entry name" value="FI09726P"/>
    <property type="match status" value="1"/>
</dbReference>
<dbReference type="InterPro" id="IPR011322">
    <property type="entry name" value="N-reg_PII-like_a/b"/>
</dbReference>
<accession>A0ABN1LER2</accession>
<evidence type="ECO:0000256" key="1">
    <source>
        <dbReference type="ARBA" id="ARBA00010169"/>
    </source>
</evidence>
<dbReference type="EMBL" id="BAAAFD010000002">
    <property type="protein sequence ID" value="GAA0854780.1"/>
    <property type="molecule type" value="Genomic_DNA"/>
</dbReference>
<dbReference type="Gene3D" id="3.30.70.120">
    <property type="match status" value="1"/>
</dbReference>
<comment type="similarity">
    <text evidence="1">Belongs to the CutA family.</text>
</comment>
<evidence type="ECO:0000313" key="2">
    <source>
        <dbReference type="EMBL" id="GAA0854780.1"/>
    </source>
</evidence>
<evidence type="ECO:0000313" key="3">
    <source>
        <dbReference type="Proteomes" id="UP001500359"/>
    </source>
</evidence>
<dbReference type="InterPro" id="IPR004323">
    <property type="entry name" value="Ion_tolerance_CutA"/>
</dbReference>
<dbReference type="RefSeq" id="WP_343857530.1">
    <property type="nucleotide sequence ID" value="NZ_BAAAFD010000002.1"/>
</dbReference>
<dbReference type="Pfam" id="PF03091">
    <property type="entry name" value="CutA1"/>
    <property type="match status" value="1"/>
</dbReference>
<comment type="caution">
    <text evidence="2">The sequence shown here is derived from an EMBL/GenBank/DDBJ whole genome shotgun (WGS) entry which is preliminary data.</text>
</comment>
<dbReference type="PANTHER" id="PTHR23419">
    <property type="entry name" value="DIVALENT CATION TOLERANCE CUTA-RELATED"/>
    <property type="match status" value="1"/>
</dbReference>
<protein>
    <submittedName>
        <fullName evidence="2">Divalent-cation tolerance protein CutA</fullName>
    </submittedName>
</protein>
<proteinExistence type="inferred from homology"/>
<reference evidence="2 3" key="1">
    <citation type="journal article" date="2019" name="Int. J. Syst. Evol. Microbiol.">
        <title>The Global Catalogue of Microorganisms (GCM) 10K type strain sequencing project: providing services to taxonomists for standard genome sequencing and annotation.</title>
        <authorList>
            <consortium name="The Broad Institute Genomics Platform"/>
            <consortium name="The Broad Institute Genome Sequencing Center for Infectious Disease"/>
            <person name="Wu L."/>
            <person name="Ma J."/>
        </authorList>
    </citation>
    <scope>NUCLEOTIDE SEQUENCE [LARGE SCALE GENOMIC DNA]</scope>
    <source>
        <strain evidence="2 3">JCM 15896</strain>
    </source>
</reference>
<sequence length="106" mass="11880">MISELCIVLTTCPTKKQAEKIAAELVNLKLAACVQISQPITSVYHWDDEVVTDAEIQLTIKTLKSKLDLAHKLALSLHPYDVPQWIVLDNVSSSDTYLDWIKSSLK</sequence>
<dbReference type="Proteomes" id="UP001500359">
    <property type="component" value="Unassembled WGS sequence"/>
</dbReference>
<keyword evidence="3" id="KW-1185">Reference proteome</keyword>
<organism evidence="2 3">
    <name type="scientific">Aliiglaciecola litoralis</name>
    <dbReference type="NCBI Taxonomy" id="582857"/>
    <lineage>
        <taxon>Bacteria</taxon>
        <taxon>Pseudomonadati</taxon>
        <taxon>Pseudomonadota</taxon>
        <taxon>Gammaproteobacteria</taxon>
        <taxon>Alteromonadales</taxon>
        <taxon>Alteromonadaceae</taxon>
        <taxon>Aliiglaciecola</taxon>
    </lineage>
</organism>
<name>A0ABN1LER2_9ALTE</name>